<feature type="transmembrane region" description="Helical" evidence="1">
    <location>
        <begin position="49"/>
        <end position="71"/>
    </location>
</feature>
<sequence length="194" mass="20822">MLKIAIAVAALTGAYLLLIDGFFFRSSLPKDYRAFVFTDGAGLRSLNSILRSAAEVIVFQLTIGSTLVWLLGRAWHDANERVAAATCFAGLILARLLNCGLNVPIQNGTICYEALRFFCTWSDVGFPVSPFGLGRRACRSFIDPHILLACDPIPDVSGAETLQVLLAARLARCAATSKLRAAGGLMANPHGRVP</sequence>
<evidence type="ECO:0000313" key="2">
    <source>
        <dbReference type="EMBL" id="MFL9889237.1"/>
    </source>
</evidence>
<comment type="caution">
    <text evidence="2">The sequence shown here is derived from an EMBL/GenBank/DDBJ whole genome shotgun (WGS) entry which is preliminary data.</text>
</comment>
<keyword evidence="1" id="KW-1133">Transmembrane helix</keyword>
<dbReference type="EMBL" id="JAQQFN010000077">
    <property type="protein sequence ID" value="MFL9889237.1"/>
    <property type="molecule type" value="Genomic_DNA"/>
</dbReference>
<keyword evidence="1" id="KW-0472">Membrane</keyword>
<evidence type="ECO:0000256" key="1">
    <source>
        <dbReference type="SAM" id="Phobius"/>
    </source>
</evidence>
<protein>
    <submittedName>
        <fullName evidence="2">Uncharacterized protein</fullName>
    </submittedName>
</protein>
<evidence type="ECO:0000313" key="3">
    <source>
        <dbReference type="Proteomes" id="UP001629249"/>
    </source>
</evidence>
<accession>A0ABW9A141</accession>
<organism evidence="2 3">
    <name type="scientific">Paraburkholderia agricolaris</name>
    <dbReference type="NCBI Taxonomy" id="2152888"/>
    <lineage>
        <taxon>Bacteria</taxon>
        <taxon>Pseudomonadati</taxon>
        <taxon>Pseudomonadota</taxon>
        <taxon>Betaproteobacteria</taxon>
        <taxon>Burkholderiales</taxon>
        <taxon>Burkholderiaceae</taxon>
        <taxon>Paraburkholderia</taxon>
    </lineage>
</organism>
<reference evidence="2 3" key="1">
    <citation type="journal article" date="2024" name="Chem. Sci.">
        <title>Discovery of megapolipeptins by genome mining of a Burkholderiales bacteria collection.</title>
        <authorList>
            <person name="Paulo B.S."/>
            <person name="Recchia M.J.J."/>
            <person name="Lee S."/>
            <person name="Fergusson C.H."/>
            <person name="Romanowski S.B."/>
            <person name="Hernandez A."/>
            <person name="Krull N."/>
            <person name="Liu D.Y."/>
            <person name="Cavanagh H."/>
            <person name="Bos A."/>
            <person name="Gray C.A."/>
            <person name="Murphy B.T."/>
            <person name="Linington R.G."/>
            <person name="Eustaquio A.S."/>
        </authorList>
    </citation>
    <scope>NUCLEOTIDE SEQUENCE [LARGE SCALE GENOMIC DNA]</scope>
    <source>
        <strain evidence="2 3">RL16-012-BIC-B</strain>
    </source>
</reference>
<dbReference type="Proteomes" id="UP001629249">
    <property type="component" value="Unassembled WGS sequence"/>
</dbReference>
<keyword evidence="3" id="KW-1185">Reference proteome</keyword>
<dbReference type="RefSeq" id="WP_408336541.1">
    <property type="nucleotide sequence ID" value="NZ_JAQQFH010000088.1"/>
</dbReference>
<name>A0ABW9A141_9BURK</name>
<proteinExistence type="predicted"/>
<gene>
    <name evidence="2" type="ORF">PQR66_39910</name>
</gene>
<keyword evidence="1" id="KW-0812">Transmembrane</keyword>